<evidence type="ECO:0000256" key="3">
    <source>
        <dbReference type="ARBA" id="ARBA00022692"/>
    </source>
</evidence>
<evidence type="ECO:0000256" key="5">
    <source>
        <dbReference type="ARBA" id="ARBA00023136"/>
    </source>
</evidence>
<feature type="transmembrane region" description="Helical" evidence="7">
    <location>
        <begin position="311"/>
        <end position="334"/>
    </location>
</feature>
<feature type="transmembrane region" description="Helical" evidence="7">
    <location>
        <begin position="68"/>
        <end position="86"/>
    </location>
</feature>
<comment type="subcellular location">
    <subcellularLocation>
        <location evidence="1">Membrane</location>
        <topology evidence="1">Multi-pass membrane protein</topology>
    </subcellularLocation>
</comment>
<evidence type="ECO:0000313" key="9">
    <source>
        <dbReference type="EMBL" id="CDR40974.1"/>
    </source>
</evidence>
<dbReference type="GO" id="GO:0016020">
    <property type="term" value="C:membrane"/>
    <property type="evidence" value="ECO:0007669"/>
    <property type="project" value="UniProtKB-SubCell"/>
</dbReference>
<dbReference type="GO" id="GO:0022857">
    <property type="term" value="F:transmembrane transporter activity"/>
    <property type="evidence" value="ECO:0007669"/>
    <property type="project" value="InterPro"/>
</dbReference>
<feature type="transmembrane region" description="Helical" evidence="7">
    <location>
        <begin position="467"/>
        <end position="487"/>
    </location>
</feature>
<reference evidence="9" key="1">
    <citation type="journal article" date="2014" name="Genome Announc.">
        <title>Draft genome sequence of Rhodosporidium toruloides CECT1137, an oleaginous yeast of biotechnological interest.</title>
        <authorList>
            <person name="Morin N."/>
            <person name="Calcas X."/>
            <person name="Devillers H."/>
            <person name="Durrens P."/>
            <person name="Sherman D.J."/>
            <person name="Nicaud J.-M."/>
            <person name="Neuveglise C."/>
        </authorList>
    </citation>
    <scope>NUCLEOTIDE SEQUENCE</scope>
    <source>
        <strain evidence="9">CECT1137</strain>
    </source>
</reference>
<feature type="transmembrane region" description="Helical" evidence="7">
    <location>
        <begin position="374"/>
        <end position="394"/>
    </location>
</feature>
<dbReference type="PANTHER" id="PTHR43791:SF40">
    <property type="entry name" value="THIAMINE PATHWAY TRANSPORTER THI73"/>
    <property type="match status" value="1"/>
</dbReference>
<feature type="transmembrane region" description="Helical" evidence="7">
    <location>
        <begin position="242"/>
        <end position="262"/>
    </location>
</feature>
<feature type="transmembrane region" description="Helical" evidence="7">
    <location>
        <begin position="118"/>
        <end position="137"/>
    </location>
</feature>
<dbReference type="AlphaFoldDB" id="A0A061ATQ0"/>
<feature type="transmembrane region" description="Helical" evidence="7">
    <location>
        <begin position="400"/>
        <end position="422"/>
    </location>
</feature>
<keyword evidence="4 7" id="KW-1133">Transmembrane helix</keyword>
<protein>
    <submittedName>
        <fullName evidence="9">RHTO0S05e10110g1_1</fullName>
    </submittedName>
</protein>
<dbReference type="InterPro" id="IPR011701">
    <property type="entry name" value="MFS"/>
</dbReference>
<dbReference type="Gene3D" id="1.20.1250.20">
    <property type="entry name" value="MFS general substrate transporter like domains"/>
    <property type="match status" value="2"/>
</dbReference>
<evidence type="ECO:0000256" key="7">
    <source>
        <dbReference type="SAM" id="Phobius"/>
    </source>
</evidence>
<feature type="transmembrane region" description="Helical" evidence="7">
    <location>
        <begin position="346"/>
        <end position="367"/>
    </location>
</feature>
<feature type="transmembrane region" description="Helical" evidence="7">
    <location>
        <begin position="211"/>
        <end position="230"/>
    </location>
</feature>
<feature type="domain" description="Major facilitator superfamily (MFS) profile" evidence="8">
    <location>
        <begin position="75"/>
        <end position="494"/>
    </location>
</feature>
<proteinExistence type="predicted"/>
<evidence type="ECO:0000259" key="8">
    <source>
        <dbReference type="PROSITE" id="PS50850"/>
    </source>
</evidence>
<dbReference type="InterPro" id="IPR020846">
    <property type="entry name" value="MFS_dom"/>
</dbReference>
<dbReference type="PANTHER" id="PTHR43791">
    <property type="entry name" value="PERMEASE-RELATED"/>
    <property type="match status" value="1"/>
</dbReference>
<dbReference type="EMBL" id="LK052940">
    <property type="protein sequence ID" value="CDR40974.1"/>
    <property type="molecule type" value="Genomic_DNA"/>
</dbReference>
<accession>A0A061ATQ0</accession>
<dbReference type="PROSITE" id="PS50850">
    <property type="entry name" value="MFS"/>
    <property type="match status" value="1"/>
</dbReference>
<feature type="transmembrane region" description="Helical" evidence="7">
    <location>
        <begin position="434"/>
        <end position="455"/>
    </location>
</feature>
<evidence type="ECO:0000256" key="6">
    <source>
        <dbReference type="SAM" id="MobiDB-lite"/>
    </source>
</evidence>
<feature type="region of interest" description="Disordered" evidence="6">
    <location>
        <begin position="1"/>
        <end position="25"/>
    </location>
</feature>
<dbReference type="InterPro" id="IPR036259">
    <property type="entry name" value="MFS_trans_sf"/>
</dbReference>
<evidence type="ECO:0000256" key="2">
    <source>
        <dbReference type="ARBA" id="ARBA00022448"/>
    </source>
</evidence>
<name>A0A061ATQ0_RHOTO</name>
<organism evidence="9">
    <name type="scientific">Rhodotorula toruloides</name>
    <name type="common">Yeast</name>
    <name type="synonym">Rhodosporidium toruloides</name>
    <dbReference type="NCBI Taxonomy" id="5286"/>
    <lineage>
        <taxon>Eukaryota</taxon>
        <taxon>Fungi</taxon>
        <taxon>Dikarya</taxon>
        <taxon>Basidiomycota</taxon>
        <taxon>Pucciniomycotina</taxon>
        <taxon>Microbotryomycetes</taxon>
        <taxon>Sporidiobolales</taxon>
        <taxon>Sporidiobolaceae</taxon>
        <taxon>Rhodotorula</taxon>
    </lineage>
</organism>
<feature type="transmembrane region" description="Helical" evidence="7">
    <location>
        <begin position="178"/>
        <end position="199"/>
    </location>
</feature>
<dbReference type="Pfam" id="PF07690">
    <property type="entry name" value="MFS_1"/>
    <property type="match status" value="1"/>
</dbReference>
<keyword evidence="5 7" id="KW-0472">Membrane</keyword>
<keyword evidence="2" id="KW-0813">Transport</keyword>
<feature type="transmembrane region" description="Helical" evidence="7">
    <location>
        <begin position="149"/>
        <end position="172"/>
    </location>
</feature>
<gene>
    <name evidence="9" type="ORF">RHTO0S_05e10110g</name>
</gene>
<evidence type="ECO:0000256" key="1">
    <source>
        <dbReference type="ARBA" id="ARBA00004141"/>
    </source>
</evidence>
<sequence>MSSSCSDSIDKKLEEGGPPLATLQPVNSVLPTLDEKDEDEAAKVVGFERNEYTEEEARAVRRKVDRRVIPILAALPIVCPVLPSPSPLPTDVLSSDHSFDKNSLTYSSVLQLPIKGEHYNLVSMAFYLGFMIFEIPTSAIAQRFPLAKYLGVNMALWATFLILHAASANFGFFFAMRFLLGMAECCVSPILIAMISAWYPKHEQARRISVFYCMNGFAGMLGGLLAWSTTFYTGKAVAHWRIFYFLMAGLAFIVAACVLLFLPDSPATAHFLTEREKVVVLERVRDNQTGTRNKKWKAYQAKEAVLDPKTWLLLLLTSLSSVPNGGLATFSSILIKGFGFNTRQTLLLQIPNGAIAVVTTIGVCYLADRYAMRMLPILIAVIPTIVGAALMVALPHNKAASMVGILLAQTYGSSLALLYAWTTTNTGSSTKKSTVNAMFMVTFGLANILGTQIFQARDAPGYTPGKIVVLALFSFMLPTVFAMRWYTTYLNKQKARKLAALVEEKGWTEEDVRREAAKAAVLDLTDRENPFHSYIS</sequence>
<keyword evidence="3 7" id="KW-0812">Transmembrane</keyword>
<dbReference type="SUPFAM" id="SSF103473">
    <property type="entry name" value="MFS general substrate transporter"/>
    <property type="match status" value="1"/>
</dbReference>
<evidence type="ECO:0000256" key="4">
    <source>
        <dbReference type="ARBA" id="ARBA00022989"/>
    </source>
</evidence>
<dbReference type="OrthoDB" id="6730379at2759"/>